<dbReference type="RefSeq" id="WP_344623135.1">
    <property type="nucleotide sequence ID" value="NZ_BAAALD010000013.1"/>
</dbReference>
<dbReference type="Gene3D" id="3.90.226.10">
    <property type="entry name" value="2-enoyl-CoA Hydratase, Chain A, domain 1"/>
    <property type="match status" value="1"/>
</dbReference>
<feature type="domain" description="Tail specific protease" evidence="1">
    <location>
        <begin position="351"/>
        <end position="543"/>
    </location>
</feature>
<accession>A0ABN1TE45</accession>
<evidence type="ECO:0000259" key="1">
    <source>
        <dbReference type="Pfam" id="PF03572"/>
    </source>
</evidence>
<dbReference type="SUPFAM" id="SSF52096">
    <property type="entry name" value="ClpP/crotonase"/>
    <property type="match status" value="1"/>
</dbReference>
<dbReference type="Proteomes" id="UP001499987">
    <property type="component" value="Unassembled WGS sequence"/>
</dbReference>
<dbReference type="PANTHER" id="PTHR32060:SF22">
    <property type="entry name" value="CARBOXYL-TERMINAL-PROCESSING PEPTIDASE 3, CHLOROPLASTIC"/>
    <property type="match status" value="1"/>
</dbReference>
<comment type="caution">
    <text evidence="2">The sequence shown here is derived from an EMBL/GenBank/DDBJ whole genome shotgun (WGS) entry which is preliminary data.</text>
</comment>
<gene>
    <name evidence="2" type="ORF">GCM10009663_19820</name>
</gene>
<dbReference type="InterPro" id="IPR005151">
    <property type="entry name" value="Tail-specific_protease"/>
</dbReference>
<sequence>MSTRTDRPVPDYIAKAAAPVRDHLAAATTLASFLQTAGTLTLDERRVIVDQALVLLEQNYVHLPLKAAMYAVNPVQRLRLLARRLERQTDADMPPEWTFHAEVSEIFLSVRDLHTNYLLPAPFNGKIAFLPFLVESFTEQGDGTAAERFLVTRVAQGFAPPGFGPGTEITHWSGIPISTAVDLHAARFAGSNVEARRTRGVQSLTLRPLRIHLPPFEEWVTVSYLDADGTARELREDWQVVDNLPPLVGTGTLGTAGASQGIDLETDEVGRAKVLLFAPRVVAQQRAVEAGEPAPGLEAGEIATTMPKVFKAREVTTASGTFGHLRIFTFAVDDPVAFVEEFVRLVGLLPDRGLVLDVRDNGGGHIFAAEFTLQTLTPRRITPEPTQFISTPLNLRICRRHQNDPDIDLGAWVPSMEQAVEIGAAFSRAFPITPEDGANAVGQRYSGPVVLVTNARCYSATDIFTAGFQDHRIGTVLGVDRNTGAGGANVWTHDLLSALLADDPATPYRPLPAEASMRVAIRRTLRVGAQSGTPVEDLGVTPDELHRMTRRDLLEGNADLMERAGQLLKAMTPHAVAITDTATTGGALRLKVKTTNIDRLDVYIDQRPKASLDLLDGHADVTVPDAAAANSARVEGYVDGELVASRTEQLH</sequence>
<name>A0ABN1TE45_9ACTN</name>
<reference evidence="2 3" key="1">
    <citation type="journal article" date="2019" name="Int. J. Syst. Evol. Microbiol.">
        <title>The Global Catalogue of Microorganisms (GCM) 10K type strain sequencing project: providing services to taxonomists for standard genome sequencing and annotation.</title>
        <authorList>
            <consortium name="The Broad Institute Genomics Platform"/>
            <consortium name="The Broad Institute Genome Sequencing Center for Infectious Disease"/>
            <person name="Wu L."/>
            <person name="Ma J."/>
        </authorList>
    </citation>
    <scope>NUCLEOTIDE SEQUENCE [LARGE SCALE GENOMIC DNA]</scope>
    <source>
        <strain evidence="2 3">JCM 13002</strain>
    </source>
</reference>
<evidence type="ECO:0000313" key="2">
    <source>
        <dbReference type="EMBL" id="GAA1077982.1"/>
    </source>
</evidence>
<proteinExistence type="predicted"/>
<keyword evidence="3" id="KW-1185">Reference proteome</keyword>
<dbReference type="EMBL" id="BAAALD010000013">
    <property type="protein sequence ID" value="GAA1077982.1"/>
    <property type="molecule type" value="Genomic_DNA"/>
</dbReference>
<organism evidence="2 3">
    <name type="scientific">Kitasatospora arboriphila</name>
    <dbReference type="NCBI Taxonomy" id="258052"/>
    <lineage>
        <taxon>Bacteria</taxon>
        <taxon>Bacillati</taxon>
        <taxon>Actinomycetota</taxon>
        <taxon>Actinomycetes</taxon>
        <taxon>Kitasatosporales</taxon>
        <taxon>Streptomycetaceae</taxon>
        <taxon>Kitasatospora</taxon>
    </lineage>
</organism>
<dbReference type="Pfam" id="PF03572">
    <property type="entry name" value="Peptidase_S41"/>
    <property type="match status" value="1"/>
</dbReference>
<dbReference type="PANTHER" id="PTHR32060">
    <property type="entry name" value="TAIL-SPECIFIC PROTEASE"/>
    <property type="match status" value="1"/>
</dbReference>
<dbReference type="InterPro" id="IPR029045">
    <property type="entry name" value="ClpP/crotonase-like_dom_sf"/>
</dbReference>
<evidence type="ECO:0000313" key="3">
    <source>
        <dbReference type="Proteomes" id="UP001499987"/>
    </source>
</evidence>
<protein>
    <recommendedName>
        <fullName evidence="1">Tail specific protease domain-containing protein</fullName>
    </recommendedName>
</protein>